<sequence length="115" mass="13322">MVNKLRNQSFYQVMSNLGFLAGTNNSMWLLNMKSQLMTLCVGHQQRFVHTLLLSQVFFLLHTVHTEAKLLLMVPTANRQNGSTSQRTRPHGTARKLEIKLPKPLFMHFRNFILLV</sequence>
<dbReference type="InParanoid" id="A0A804J4T8"/>
<dbReference type="EnsemblPlants" id="Ma05_t15700.1">
    <property type="protein sequence ID" value="Ma05_p15700.1"/>
    <property type="gene ID" value="Ma05_g15700"/>
</dbReference>
<reference evidence="2" key="2">
    <citation type="submission" date="2021-05" db="UniProtKB">
        <authorList>
            <consortium name="EnsemblPlants"/>
        </authorList>
    </citation>
    <scope>IDENTIFICATION</scope>
    <source>
        <strain evidence="2">subsp. malaccensis</strain>
    </source>
</reference>
<protein>
    <submittedName>
        <fullName evidence="1">(wild Malaysian banana) hypothetical protein</fullName>
    </submittedName>
</protein>
<gene>
    <name evidence="1" type="ORF">GSMUA_267750.1</name>
</gene>
<keyword evidence="3" id="KW-1185">Reference proteome</keyword>
<accession>A0A804J4T8</accession>
<organism evidence="2 3">
    <name type="scientific">Musa acuminata subsp. malaccensis</name>
    <name type="common">Wild banana</name>
    <name type="synonym">Musa malaccensis</name>
    <dbReference type="NCBI Taxonomy" id="214687"/>
    <lineage>
        <taxon>Eukaryota</taxon>
        <taxon>Viridiplantae</taxon>
        <taxon>Streptophyta</taxon>
        <taxon>Embryophyta</taxon>
        <taxon>Tracheophyta</taxon>
        <taxon>Spermatophyta</taxon>
        <taxon>Magnoliopsida</taxon>
        <taxon>Liliopsida</taxon>
        <taxon>Zingiberales</taxon>
        <taxon>Musaceae</taxon>
        <taxon>Musa</taxon>
    </lineage>
</organism>
<dbReference type="EMBL" id="HG996470">
    <property type="protein sequence ID" value="CAG1838598.1"/>
    <property type="molecule type" value="Genomic_DNA"/>
</dbReference>
<proteinExistence type="predicted"/>
<reference evidence="1" key="1">
    <citation type="submission" date="2021-03" db="EMBL/GenBank/DDBJ databases">
        <authorList>
            <consortium name="Genoscope - CEA"/>
            <person name="William W."/>
        </authorList>
    </citation>
    <scope>NUCLEOTIDE SEQUENCE</scope>
    <source>
        <strain evidence="1">Doubled-haploid Pahang</strain>
    </source>
</reference>
<dbReference type="AlphaFoldDB" id="A0A804J4T8"/>
<dbReference type="Proteomes" id="UP000012960">
    <property type="component" value="Unplaced"/>
</dbReference>
<evidence type="ECO:0000313" key="2">
    <source>
        <dbReference type="EnsemblPlants" id="Ma05_p15700.1"/>
    </source>
</evidence>
<evidence type="ECO:0000313" key="3">
    <source>
        <dbReference type="Proteomes" id="UP000012960"/>
    </source>
</evidence>
<dbReference type="Gramene" id="Ma05_t15700.1">
    <property type="protein sequence ID" value="Ma05_p15700.1"/>
    <property type="gene ID" value="Ma05_g15700"/>
</dbReference>
<name>A0A804J4T8_MUSAM</name>
<evidence type="ECO:0000313" key="1">
    <source>
        <dbReference type="EMBL" id="CAG1838598.1"/>
    </source>
</evidence>